<dbReference type="OrthoDB" id="3227343at2759"/>
<name>A0A8E2B3R2_9APHY</name>
<dbReference type="AlphaFoldDB" id="A0A8E2B3R2"/>
<evidence type="ECO:0000313" key="2">
    <source>
        <dbReference type="Proteomes" id="UP000250043"/>
    </source>
</evidence>
<feature type="non-terminal residue" evidence="1">
    <location>
        <position position="83"/>
    </location>
</feature>
<dbReference type="Proteomes" id="UP000250043">
    <property type="component" value="Unassembled WGS sequence"/>
</dbReference>
<dbReference type="EMBL" id="KV722396">
    <property type="protein sequence ID" value="OCH90840.1"/>
    <property type="molecule type" value="Genomic_DNA"/>
</dbReference>
<gene>
    <name evidence="1" type="ORF">OBBRIDRAFT_696283</name>
</gene>
<keyword evidence="2" id="KW-1185">Reference proteome</keyword>
<reference evidence="1 2" key="1">
    <citation type="submission" date="2016-07" db="EMBL/GenBank/DDBJ databases">
        <title>Draft genome of the white-rot fungus Obba rivulosa 3A-2.</title>
        <authorList>
            <consortium name="DOE Joint Genome Institute"/>
            <person name="Miettinen O."/>
            <person name="Riley R."/>
            <person name="Acob R."/>
            <person name="Barry K."/>
            <person name="Cullen D."/>
            <person name="De Vries R."/>
            <person name="Hainaut M."/>
            <person name="Hatakka A."/>
            <person name="Henrissat B."/>
            <person name="Hilden K."/>
            <person name="Kuo R."/>
            <person name="Labutti K."/>
            <person name="Lipzen A."/>
            <person name="Makela M.R."/>
            <person name="Sandor L."/>
            <person name="Spatafora J.W."/>
            <person name="Grigoriev I.V."/>
            <person name="Hibbett D.S."/>
        </authorList>
    </citation>
    <scope>NUCLEOTIDE SEQUENCE [LARGE SCALE GENOMIC DNA]</scope>
    <source>
        <strain evidence="1 2">3A-2</strain>
    </source>
</reference>
<accession>A0A8E2B3R2</accession>
<organism evidence="1 2">
    <name type="scientific">Obba rivulosa</name>
    <dbReference type="NCBI Taxonomy" id="1052685"/>
    <lineage>
        <taxon>Eukaryota</taxon>
        <taxon>Fungi</taxon>
        <taxon>Dikarya</taxon>
        <taxon>Basidiomycota</taxon>
        <taxon>Agaricomycotina</taxon>
        <taxon>Agaricomycetes</taxon>
        <taxon>Polyporales</taxon>
        <taxon>Gelatoporiaceae</taxon>
        <taxon>Obba</taxon>
    </lineage>
</organism>
<sequence>QKNLSGYQARWLEKISKFNFEVEYVPGVENVLANALSRIYTADSPGTMQAPTEYVTHNEDDAFATNLAVHTISMPVFMGIETM</sequence>
<proteinExistence type="predicted"/>
<evidence type="ECO:0000313" key="1">
    <source>
        <dbReference type="EMBL" id="OCH90840.1"/>
    </source>
</evidence>
<feature type="non-terminal residue" evidence="1">
    <location>
        <position position="1"/>
    </location>
</feature>
<protein>
    <submittedName>
        <fullName evidence="1">Uncharacterized protein</fullName>
    </submittedName>
</protein>